<keyword evidence="2" id="KW-1185">Reference proteome</keyword>
<evidence type="ECO:0000313" key="1">
    <source>
        <dbReference type="EMBL" id="SES09308.1"/>
    </source>
</evidence>
<reference evidence="2" key="1">
    <citation type="submission" date="2016-10" db="EMBL/GenBank/DDBJ databases">
        <authorList>
            <person name="Varghese N."/>
            <person name="Submissions S."/>
        </authorList>
    </citation>
    <scope>NUCLEOTIDE SEQUENCE [LARGE SCALE GENOMIC DNA]</scope>
    <source>
        <strain evidence="2">CGMCC 1.6963</strain>
    </source>
</reference>
<protein>
    <submittedName>
        <fullName evidence="1">Uncharacterized protein</fullName>
    </submittedName>
</protein>
<dbReference type="STRING" id="587636.SAMN05216199_1944"/>
<name>A0A1H9UJ36_9MICO</name>
<dbReference type="EMBL" id="FOHB01000003">
    <property type="protein sequence ID" value="SES09308.1"/>
    <property type="molecule type" value="Genomic_DNA"/>
</dbReference>
<evidence type="ECO:0000313" key="2">
    <source>
        <dbReference type="Proteomes" id="UP000199019"/>
    </source>
</evidence>
<accession>A0A1H9UJ36</accession>
<proteinExistence type="predicted"/>
<dbReference type="AlphaFoldDB" id="A0A1H9UJ36"/>
<organism evidence="1 2">
    <name type="scientific">Pedococcus cremeus</name>
    <dbReference type="NCBI Taxonomy" id="587636"/>
    <lineage>
        <taxon>Bacteria</taxon>
        <taxon>Bacillati</taxon>
        <taxon>Actinomycetota</taxon>
        <taxon>Actinomycetes</taxon>
        <taxon>Micrococcales</taxon>
        <taxon>Intrasporangiaceae</taxon>
        <taxon>Pedococcus</taxon>
    </lineage>
</organism>
<dbReference type="RefSeq" id="WP_143056172.1">
    <property type="nucleotide sequence ID" value="NZ_FOHB01000003.1"/>
</dbReference>
<sequence length="68" mass="7174">MTTFTSEELLDEAVELLPTRETLSLGHGLFGTNWANVSATNVALAMNSGAFLSSATAYANQAVLVNQL</sequence>
<gene>
    <name evidence="1" type="ORF">SAMN05216199_1944</name>
</gene>
<dbReference type="Proteomes" id="UP000199019">
    <property type="component" value="Unassembled WGS sequence"/>
</dbReference>